<dbReference type="OrthoDB" id="271745at2759"/>
<feature type="compositionally biased region" description="Basic residues" evidence="1">
    <location>
        <begin position="120"/>
        <end position="133"/>
    </location>
</feature>
<dbReference type="STRING" id="2004952.A0A2C5XRI9"/>
<proteinExistence type="predicted"/>
<keyword evidence="3" id="KW-1185">Reference proteome</keyword>
<sequence length="266" mass="28775">MSQPVPTPTPPLLLTKRLNAFLHANQSPLLPTLLLTTTHGKLLALAGPQPVSLLRTHATVAASLLAIHTASSVDVVSVLPDARARPDVGDDDESVTAEDDDDDDEDDDDDDDDDDGQNRVKNRTQPRRSRSVKPVKPAAITVQLSGGTVVIRRLRCNLLFVAIGPSAQDYHPPDQQQQQHPHQHQHHHHHHHHHHPAHHDNGDPGGSPSEVESLASAGCQTTSSLESAAAASVVAMRRHAGELARWLDERLGTLRVPQEDGSIVSD</sequence>
<comment type="caution">
    <text evidence="2">The sequence shown here is derived from an EMBL/GenBank/DDBJ whole genome shotgun (WGS) entry which is preliminary data.</text>
</comment>
<evidence type="ECO:0000313" key="2">
    <source>
        <dbReference type="EMBL" id="PHH78319.1"/>
    </source>
</evidence>
<feature type="compositionally biased region" description="Acidic residues" evidence="1">
    <location>
        <begin position="89"/>
        <end position="115"/>
    </location>
</feature>
<organism evidence="2 3">
    <name type="scientific">Ophiocordyceps camponoti-rufipedis</name>
    <dbReference type="NCBI Taxonomy" id="2004952"/>
    <lineage>
        <taxon>Eukaryota</taxon>
        <taxon>Fungi</taxon>
        <taxon>Dikarya</taxon>
        <taxon>Ascomycota</taxon>
        <taxon>Pezizomycotina</taxon>
        <taxon>Sordariomycetes</taxon>
        <taxon>Hypocreomycetidae</taxon>
        <taxon>Hypocreales</taxon>
        <taxon>Ophiocordycipitaceae</taxon>
        <taxon>Ophiocordyceps</taxon>
    </lineage>
</organism>
<protein>
    <submittedName>
        <fullName evidence="2">Uncharacterized protein</fullName>
    </submittedName>
</protein>
<feature type="region of interest" description="Disordered" evidence="1">
    <location>
        <begin position="83"/>
        <end position="135"/>
    </location>
</feature>
<dbReference type="Proteomes" id="UP000226431">
    <property type="component" value="Unassembled WGS sequence"/>
</dbReference>
<accession>A0A2C5XRI9</accession>
<evidence type="ECO:0000256" key="1">
    <source>
        <dbReference type="SAM" id="MobiDB-lite"/>
    </source>
</evidence>
<dbReference type="EMBL" id="NJES01000084">
    <property type="protein sequence ID" value="PHH78319.1"/>
    <property type="molecule type" value="Genomic_DNA"/>
</dbReference>
<name>A0A2C5XRI9_9HYPO</name>
<gene>
    <name evidence="2" type="ORF">CDD80_7074</name>
</gene>
<dbReference type="AlphaFoldDB" id="A0A2C5XRI9"/>
<reference evidence="2 3" key="1">
    <citation type="submission" date="2017-06" db="EMBL/GenBank/DDBJ databases">
        <title>Ant-infecting Ophiocordyceps genomes reveal a high diversity of potential behavioral manipulation genes and a possible major role for enterotoxins.</title>
        <authorList>
            <person name="De Bekker C."/>
            <person name="Evans H.C."/>
            <person name="Brachmann A."/>
            <person name="Hughes D.P."/>
        </authorList>
    </citation>
    <scope>NUCLEOTIDE SEQUENCE [LARGE SCALE GENOMIC DNA]</scope>
    <source>
        <strain evidence="2 3">Map16</strain>
    </source>
</reference>
<evidence type="ECO:0000313" key="3">
    <source>
        <dbReference type="Proteomes" id="UP000226431"/>
    </source>
</evidence>
<feature type="compositionally biased region" description="Basic residues" evidence="1">
    <location>
        <begin position="181"/>
        <end position="197"/>
    </location>
</feature>
<feature type="region of interest" description="Disordered" evidence="1">
    <location>
        <begin position="167"/>
        <end position="220"/>
    </location>
</feature>